<dbReference type="Proteomes" id="UP001152658">
    <property type="component" value="Unassembled WGS sequence"/>
</dbReference>
<evidence type="ECO:0000313" key="4">
    <source>
        <dbReference type="EMBL" id="WGK83882.1"/>
    </source>
</evidence>
<dbReference type="Proteomes" id="UP001140978">
    <property type="component" value="Unassembled WGS sequence"/>
</dbReference>
<organism evidence="3 6">
    <name type="scientific">Vibrio aestuarianus</name>
    <dbReference type="NCBI Taxonomy" id="28171"/>
    <lineage>
        <taxon>Bacteria</taxon>
        <taxon>Pseudomonadati</taxon>
        <taxon>Pseudomonadota</taxon>
        <taxon>Gammaproteobacteria</taxon>
        <taxon>Vibrionales</taxon>
        <taxon>Vibrionaceae</taxon>
        <taxon>Vibrio</taxon>
    </lineage>
</organism>
<dbReference type="EMBL" id="JAKNBA010000012">
    <property type="protein sequence ID" value="MDE1242220.1"/>
    <property type="molecule type" value="Genomic_DNA"/>
</dbReference>
<name>A0A7X6NCS4_9VIBR</name>
<evidence type="ECO:0000313" key="1">
    <source>
        <dbReference type="EMBL" id="CAH8198413.1"/>
    </source>
</evidence>
<protein>
    <submittedName>
        <fullName evidence="3">DUF2164 domain-containing protein</fullName>
    </submittedName>
</protein>
<evidence type="ECO:0000313" key="7">
    <source>
        <dbReference type="Proteomes" id="UP001152658"/>
    </source>
</evidence>
<dbReference type="InterPro" id="IPR018680">
    <property type="entry name" value="DUF2164"/>
</dbReference>
<dbReference type="RefSeq" id="WP_053310678.1">
    <property type="nucleotide sequence ID" value="NZ_CALYLA010000026.1"/>
</dbReference>
<keyword evidence="7" id="KW-1185">Reference proteome</keyword>
<evidence type="ECO:0000313" key="5">
    <source>
        <dbReference type="EMBL" id="WGK87575.1"/>
    </source>
</evidence>
<evidence type="ECO:0000313" key="2">
    <source>
        <dbReference type="EMBL" id="MDE1242220.1"/>
    </source>
</evidence>
<dbReference type="Proteomes" id="UP001241226">
    <property type="component" value="Chromosome 2"/>
</dbReference>
<evidence type="ECO:0000313" key="3">
    <source>
        <dbReference type="EMBL" id="MDE1348226.1"/>
    </source>
</evidence>
<reference evidence="1" key="2">
    <citation type="submission" date="2022-06" db="EMBL/GenBank/DDBJ databases">
        <authorList>
            <person name="Goudenege D."/>
            <person name="Le Roux F."/>
        </authorList>
    </citation>
    <scope>NUCLEOTIDE SEQUENCE</scope>
    <source>
        <strain evidence="1">12-063</strain>
    </source>
</reference>
<dbReference type="AlphaFoldDB" id="A0A7X6NCS4"/>
<accession>A0A7X6NCS4</accession>
<dbReference type="GeneID" id="79918909"/>
<dbReference type="EMBL" id="CP118710">
    <property type="protein sequence ID" value="WGK83882.1"/>
    <property type="molecule type" value="Genomic_DNA"/>
</dbReference>
<dbReference type="EMBL" id="CP118712">
    <property type="protein sequence ID" value="WGK87575.1"/>
    <property type="molecule type" value="Genomic_DNA"/>
</dbReference>
<reference evidence="3 8" key="1">
    <citation type="submission" date="2022-02" db="EMBL/GenBank/DDBJ databases">
        <title>Emergence and expansion in Europe of a Vibrio aestuarianus clonal complex pathogenic for oysters.</title>
        <authorList>
            <person name="Mesnil A."/>
            <person name="Travers M.-A."/>
        </authorList>
    </citation>
    <scope>NUCLEOTIDE SEQUENCE</scope>
    <source>
        <strain evidence="2">19_064_11T1</strain>
        <strain evidence="3">19_064_15T1</strain>
        <strain evidence="5 8">U17</strain>
        <strain evidence="4">U29</strain>
    </source>
</reference>
<dbReference type="Proteomes" id="UP001239257">
    <property type="component" value="Chromosome 2"/>
</dbReference>
<sequence length="81" mass="9298">MKELVLDEEQKTALTQALQRYMEEELDTEIGQFDALFLLDFVASKIGPAFYNKGLSDAHDVMQRRMLDVADDLYAIEQPIT</sequence>
<dbReference type="EMBL" id="JAKNAX010000091">
    <property type="protein sequence ID" value="MDE1348226.1"/>
    <property type="molecule type" value="Genomic_DNA"/>
</dbReference>
<proteinExistence type="predicted"/>
<gene>
    <name evidence="2" type="ORF">L9W94_08670</name>
    <name evidence="3" type="ORF">L9X51_17740</name>
    <name evidence="4" type="ORF">PYE51_15920</name>
    <name evidence="5" type="ORF">PYE67_15820</name>
    <name evidence="1" type="ORF">VAE063_1010244</name>
</gene>
<evidence type="ECO:0000313" key="8">
    <source>
        <dbReference type="Proteomes" id="UP001241226"/>
    </source>
</evidence>
<dbReference type="EMBL" id="CALYLK010000002">
    <property type="protein sequence ID" value="CAH8198413.1"/>
    <property type="molecule type" value="Genomic_DNA"/>
</dbReference>
<dbReference type="Proteomes" id="UP001140979">
    <property type="component" value="Unassembled WGS sequence"/>
</dbReference>
<evidence type="ECO:0000313" key="6">
    <source>
        <dbReference type="Proteomes" id="UP001140978"/>
    </source>
</evidence>
<dbReference type="Pfam" id="PF09932">
    <property type="entry name" value="DUF2164"/>
    <property type="match status" value="1"/>
</dbReference>